<feature type="region of interest" description="Disordered" evidence="1">
    <location>
        <begin position="1"/>
        <end position="45"/>
    </location>
</feature>
<protein>
    <submittedName>
        <fullName evidence="2">Uncharacterized protein</fullName>
    </submittedName>
</protein>
<feature type="compositionally biased region" description="Low complexity" evidence="1">
    <location>
        <begin position="1"/>
        <end position="15"/>
    </location>
</feature>
<reference evidence="2 3" key="1">
    <citation type="submission" date="2012-02" db="EMBL/GenBank/DDBJ databases">
        <title>Whole genome shotgun sequence of Mobilicoccus pelagius NBRC 104925.</title>
        <authorList>
            <person name="Yoshida Y."/>
            <person name="Hosoyama A."/>
            <person name="Tsuchikane K."/>
            <person name="Katsumata H."/>
            <person name="Yamazaki S."/>
            <person name="Fujita N."/>
        </authorList>
    </citation>
    <scope>NUCLEOTIDE SEQUENCE [LARGE SCALE GENOMIC DNA]</scope>
    <source>
        <strain evidence="2 3">NBRC 104925</strain>
    </source>
</reference>
<dbReference type="EMBL" id="BAFE01000007">
    <property type="protein sequence ID" value="GAB47190.1"/>
    <property type="molecule type" value="Genomic_DNA"/>
</dbReference>
<dbReference type="AlphaFoldDB" id="H5UN82"/>
<evidence type="ECO:0000313" key="2">
    <source>
        <dbReference type="EMBL" id="GAB47190.1"/>
    </source>
</evidence>
<comment type="caution">
    <text evidence="2">The sequence shown here is derived from an EMBL/GenBank/DDBJ whole genome shotgun (WGS) entry which is preliminary data.</text>
</comment>
<proteinExistence type="predicted"/>
<evidence type="ECO:0000313" key="3">
    <source>
        <dbReference type="Proteomes" id="UP000004367"/>
    </source>
</evidence>
<keyword evidence="3" id="KW-1185">Reference proteome</keyword>
<name>H5UN82_9MICO</name>
<evidence type="ECO:0000256" key="1">
    <source>
        <dbReference type="SAM" id="MobiDB-lite"/>
    </source>
</evidence>
<sequence length="113" mass="10426">MVRPGAAAAPRPGVRTDGVAGGDEPAAWMGRGEGDGDGDGGGEVVAEAAVPAEAADGPGSGVCARACDRSEDEAVGGAGDDGEDRPPCAVDGAAPGAGRDVAAGRGVGGGAAT</sequence>
<accession>H5UN82</accession>
<feature type="compositionally biased region" description="Low complexity" evidence="1">
    <location>
        <begin position="89"/>
        <end position="104"/>
    </location>
</feature>
<feature type="region of interest" description="Disordered" evidence="1">
    <location>
        <begin position="71"/>
        <end position="113"/>
    </location>
</feature>
<gene>
    <name evidence="2" type="ORF">MOPEL_007_00070</name>
</gene>
<dbReference type="Proteomes" id="UP000004367">
    <property type="component" value="Unassembled WGS sequence"/>
</dbReference>
<organism evidence="2 3">
    <name type="scientific">Mobilicoccus pelagius NBRC 104925</name>
    <dbReference type="NCBI Taxonomy" id="1089455"/>
    <lineage>
        <taxon>Bacteria</taxon>
        <taxon>Bacillati</taxon>
        <taxon>Actinomycetota</taxon>
        <taxon>Actinomycetes</taxon>
        <taxon>Micrococcales</taxon>
        <taxon>Dermatophilaceae</taxon>
        <taxon>Mobilicoccus</taxon>
    </lineage>
</organism>